<proteinExistence type="predicted"/>
<reference evidence="1 2" key="1">
    <citation type="submission" date="2020-07" db="EMBL/GenBank/DDBJ databases">
        <title>Complete genome sequence of Mycolicibacterium litorale like strain isolated from cardiac implantable electronic device infection.</title>
        <authorList>
            <person name="Fukano H."/>
            <person name="Miyama H."/>
            <person name="Hoshino Y."/>
        </authorList>
    </citation>
    <scope>NUCLEOTIDE SEQUENCE [LARGE SCALE GENOMIC DNA]</scope>
    <source>
        <strain evidence="1 2">NIIDNTM18</strain>
    </source>
</reference>
<dbReference type="Proteomes" id="UP000515734">
    <property type="component" value="Chromosome"/>
</dbReference>
<dbReference type="GO" id="GO:0009306">
    <property type="term" value="P:protein secretion"/>
    <property type="evidence" value="ECO:0007669"/>
    <property type="project" value="InterPro"/>
</dbReference>
<organism evidence="1 2">
    <name type="scientific">Mycolicibacterium litorale</name>
    <dbReference type="NCBI Taxonomy" id="758802"/>
    <lineage>
        <taxon>Bacteria</taxon>
        <taxon>Bacillati</taxon>
        <taxon>Actinomycetota</taxon>
        <taxon>Actinomycetes</taxon>
        <taxon>Mycobacteriales</taxon>
        <taxon>Mycobacteriaceae</taxon>
        <taxon>Mycolicibacterium</taxon>
    </lineage>
</organism>
<dbReference type="Pfam" id="PF10824">
    <property type="entry name" value="T7SS_ESX_EspC"/>
    <property type="match status" value="1"/>
</dbReference>
<dbReference type="AlphaFoldDB" id="A0A6S6NZK7"/>
<evidence type="ECO:0000313" key="1">
    <source>
        <dbReference type="EMBL" id="BCI51924.1"/>
    </source>
</evidence>
<protein>
    <recommendedName>
        <fullName evidence="3">Excreted virulence factor EspC (Type VII ESX diderm)</fullName>
    </recommendedName>
</protein>
<accession>A0A6S6NZK7</accession>
<gene>
    <name evidence="1" type="ORF">NIIDNTM18_12020</name>
</gene>
<evidence type="ECO:0000313" key="2">
    <source>
        <dbReference type="Proteomes" id="UP000515734"/>
    </source>
</evidence>
<dbReference type="EMBL" id="AP023287">
    <property type="protein sequence ID" value="BCI51924.1"/>
    <property type="molecule type" value="Genomic_DNA"/>
</dbReference>
<dbReference type="InterPro" id="IPR022536">
    <property type="entry name" value="EspC"/>
</dbReference>
<name>A0A6S6NZK7_9MYCO</name>
<sequence length="101" mass="10124">MGAAHATRVDGAGLVGIAGRYDAAASIVDTAVRTHLATLSFDGATAGRGYVAHGDALRAAVEDVVAALNSWARSATDIAAALRASAARYAEADTDAAARVR</sequence>
<evidence type="ECO:0008006" key="3">
    <source>
        <dbReference type="Google" id="ProtNLM"/>
    </source>
</evidence>
<dbReference type="RefSeq" id="WP_185294822.1">
    <property type="nucleotide sequence ID" value="NZ_AP023287.1"/>
</dbReference>